<keyword evidence="5" id="KW-1185">Reference proteome</keyword>
<dbReference type="InterPro" id="IPR003594">
    <property type="entry name" value="HATPase_dom"/>
</dbReference>
<evidence type="ECO:0000256" key="1">
    <source>
        <dbReference type="ARBA" id="ARBA00022553"/>
    </source>
</evidence>
<evidence type="ECO:0000259" key="3">
    <source>
        <dbReference type="PROSITE" id="PS50109"/>
    </source>
</evidence>
<dbReference type="EMBL" id="JAHKRT010000004">
    <property type="protein sequence ID" value="MBU3078062.1"/>
    <property type="molecule type" value="Genomic_DNA"/>
</dbReference>
<feature type="domain" description="Histidine kinase" evidence="3">
    <location>
        <begin position="493"/>
        <end position="695"/>
    </location>
</feature>
<dbReference type="PANTHER" id="PTHR43547">
    <property type="entry name" value="TWO-COMPONENT HISTIDINE KINASE"/>
    <property type="match status" value="1"/>
</dbReference>
<feature type="transmembrane region" description="Helical" evidence="2">
    <location>
        <begin position="271"/>
        <end position="288"/>
    </location>
</feature>
<dbReference type="PROSITE" id="PS50109">
    <property type="entry name" value="HIS_KIN"/>
    <property type="match status" value="1"/>
</dbReference>
<keyword evidence="4" id="KW-0808">Transferase</keyword>
<gene>
    <name evidence="4" type="primary">prsK</name>
    <name evidence="4" type="ORF">KOF26_09305</name>
</gene>
<evidence type="ECO:0000256" key="2">
    <source>
        <dbReference type="SAM" id="Phobius"/>
    </source>
</evidence>
<sequence length="708" mass="76424">MIGIIGLVGHGVAAFIYAVLAIWHLGRGTPTAQQRVFGGAFAATALWCVLMIAGTLQGFTPGPVASPLTGFAGAAECLRNLMWLTFVILLFQDSEGVVRRQTLVTIYTLLVAALMLGVLLGFARALAGIDEASLLGSNLLYIGLALRILIMAGGLLLLHNLYNATVRAARWSVRGPLIAIGIMWAWDLNLYTVTYLFGRWPATLLALRGPLMLALVVPFALASRRQGPWRLSLSRIAAFQSVSLLAIGSYLIFMVLATQAMALVGGQNIRLAQFALVMIMSAAAALLLPSARVRAWLKVKIAKHFFAHRYDYREEWLRFTGTLGRAGGSAAPLEQRVIKAIADITESPGGLLLIDSGAGDLVLGTRWNWPTAEPPALAGTKAFVSHLERTGRILELDVLRGDDPADDAERALMPSWLLAEGSAWIAVPLLHLDRLIGVVVTERPRIDRLLDWEDFDLLKVAGRQVATYLAEARTQEALSEAARFDEFNRRFAFILHDIKNLVSQLSLVARNAERHADNPAFRADMVATLQSSVGKMNALLALLSTQNRVEPAAPRPLPLLNFVQRVAETRRDSNPIHVEGEAELVALADPARLEQALVHIIQNAVDASEGDRPVNLVVGTDGGRATILVKDQGKGMSADFIRSGLFKPFSSTKANGFGVGAFEARTLLMAMGGALEVESRLGEGSRFTLILPLVGQAAMDKPATAANG</sequence>
<dbReference type="SMART" id="SM00387">
    <property type="entry name" value="HATPase_c"/>
    <property type="match status" value="1"/>
</dbReference>
<evidence type="ECO:0000313" key="4">
    <source>
        <dbReference type="EMBL" id="MBU3078062.1"/>
    </source>
</evidence>
<comment type="caution">
    <text evidence="4">The sequence shown here is derived from an EMBL/GenBank/DDBJ whole genome shotgun (WGS) entry which is preliminary data.</text>
</comment>
<dbReference type="NCBIfam" id="TIGR02916">
    <property type="entry name" value="PEP_his_kin"/>
    <property type="match status" value="1"/>
</dbReference>
<feature type="transmembrane region" description="Helical" evidence="2">
    <location>
        <begin position="171"/>
        <end position="188"/>
    </location>
</feature>
<keyword evidence="4" id="KW-0418">Kinase</keyword>
<keyword evidence="2" id="KW-0812">Transmembrane</keyword>
<feature type="transmembrane region" description="Helical" evidence="2">
    <location>
        <begin position="139"/>
        <end position="159"/>
    </location>
</feature>
<keyword evidence="1" id="KW-0597">Phosphoprotein</keyword>
<protein>
    <submittedName>
        <fullName evidence="4">PEP-CTERM system histidine kinase PrsK</fullName>
        <ecNumber evidence="4">2.7.13.3</ecNumber>
    </submittedName>
</protein>
<reference evidence="4 5" key="1">
    <citation type="submission" date="2021-06" db="EMBL/GenBank/DDBJ databases">
        <title>Sphingomonas sp. XMGL2, whole genome shotgun sequencing project.</title>
        <authorList>
            <person name="Zhao G."/>
            <person name="Shen L."/>
        </authorList>
    </citation>
    <scope>NUCLEOTIDE SEQUENCE [LARGE SCALE GENOMIC DNA]</scope>
    <source>
        <strain evidence="4 5">XMGL2</strain>
    </source>
</reference>
<dbReference type="InterPro" id="IPR014265">
    <property type="entry name" value="XrtA/PrsK"/>
</dbReference>
<name>A0ABS6BID0_9SPHN</name>
<keyword evidence="2" id="KW-0472">Membrane</keyword>
<accession>A0ABS6BID0</accession>
<organism evidence="4 5">
    <name type="scientific">Sphingomonas quercus</name>
    <dbReference type="NCBI Taxonomy" id="2842451"/>
    <lineage>
        <taxon>Bacteria</taxon>
        <taxon>Pseudomonadati</taxon>
        <taxon>Pseudomonadota</taxon>
        <taxon>Alphaproteobacteria</taxon>
        <taxon>Sphingomonadales</taxon>
        <taxon>Sphingomonadaceae</taxon>
        <taxon>Sphingomonas</taxon>
    </lineage>
</organism>
<dbReference type="Pfam" id="PF02518">
    <property type="entry name" value="HATPase_c"/>
    <property type="match status" value="1"/>
</dbReference>
<feature type="transmembrane region" description="Helical" evidence="2">
    <location>
        <begin position="242"/>
        <end position="265"/>
    </location>
</feature>
<keyword evidence="2" id="KW-1133">Transmembrane helix</keyword>
<dbReference type="InterPro" id="IPR003018">
    <property type="entry name" value="GAF"/>
</dbReference>
<dbReference type="Proteomes" id="UP000776276">
    <property type="component" value="Unassembled WGS sequence"/>
</dbReference>
<feature type="transmembrane region" description="Helical" evidence="2">
    <location>
        <begin position="6"/>
        <end position="25"/>
    </location>
</feature>
<dbReference type="EC" id="2.7.13.3" evidence="4"/>
<dbReference type="InterPro" id="IPR005467">
    <property type="entry name" value="His_kinase_dom"/>
</dbReference>
<feature type="transmembrane region" description="Helical" evidence="2">
    <location>
        <begin position="103"/>
        <end position="127"/>
    </location>
</feature>
<feature type="transmembrane region" description="Helical" evidence="2">
    <location>
        <begin position="200"/>
        <end position="221"/>
    </location>
</feature>
<feature type="transmembrane region" description="Helical" evidence="2">
    <location>
        <begin position="71"/>
        <end position="91"/>
    </location>
</feature>
<dbReference type="Pfam" id="PF01590">
    <property type="entry name" value="GAF"/>
    <property type="match status" value="1"/>
</dbReference>
<dbReference type="RefSeq" id="WP_216323609.1">
    <property type="nucleotide sequence ID" value="NZ_JAHKRT010000004.1"/>
</dbReference>
<proteinExistence type="predicted"/>
<evidence type="ECO:0000313" key="5">
    <source>
        <dbReference type="Proteomes" id="UP000776276"/>
    </source>
</evidence>
<feature type="transmembrane region" description="Helical" evidence="2">
    <location>
        <begin position="37"/>
        <end position="59"/>
    </location>
</feature>
<dbReference type="PANTHER" id="PTHR43547:SF2">
    <property type="entry name" value="HYBRID SIGNAL TRANSDUCTION HISTIDINE KINASE C"/>
    <property type="match status" value="1"/>
</dbReference>
<dbReference type="GO" id="GO:0004673">
    <property type="term" value="F:protein histidine kinase activity"/>
    <property type="evidence" value="ECO:0007669"/>
    <property type="project" value="UniProtKB-EC"/>
</dbReference>